<organism evidence="3 4">
    <name type="scientific">Ceratodon purpureus</name>
    <name type="common">Fire moss</name>
    <name type="synonym">Dicranum purpureum</name>
    <dbReference type="NCBI Taxonomy" id="3225"/>
    <lineage>
        <taxon>Eukaryota</taxon>
        <taxon>Viridiplantae</taxon>
        <taxon>Streptophyta</taxon>
        <taxon>Embryophyta</taxon>
        <taxon>Bryophyta</taxon>
        <taxon>Bryophytina</taxon>
        <taxon>Bryopsida</taxon>
        <taxon>Dicranidae</taxon>
        <taxon>Pseudoditrichales</taxon>
        <taxon>Ditrichaceae</taxon>
        <taxon>Ceratodon</taxon>
    </lineage>
</organism>
<proteinExistence type="predicted"/>
<reference evidence="3" key="1">
    <citation type="submission" date="2020-06" db="EMBL/GenBank/DDBJ databases">
        <title>WGS assembly of Ceratodon purpureus strain R40.</title>
        <authorList>
            <person name="Carey S.B."/>
            <person name="Jenkins J."/>
            <person name="Shu S."/>
            <person name="Lovell J.T."/>
            <person name="Sreedasyam A."/>
            <person name="Maumus F."/>
            <person name="Tiley G.P."/>
            <person name="Fernandez-Pozo N."/>
            <person name="Barry K."/>
            <person name="Chen C."/>
            <person name="Wang M."/>
            <person name="Lipzen A."/>
            <person name="Daum C."/>
            <person name="Saski C.A."/>
            <person name="Payton A.C."/>
            <person name="Mcbreen J.C."/>
            <person name="Conrad R.E."/>
            <person name="Kollar L.M."/>
            <person name="Olsson S."/>
            <person name="Huttunen S."/>
            <person name="Landis J.B."/>
            <person name="Wickett N.J."/>
            <person name="Johnson M.G."/>
            <person name="Rensing S.A."/>
            <person name="Grimwood J."/>
            <person name="Schmutz J."/>
            <person name="Mcdaniel S.F."/>
        </authorList>
    </citation>
    <scope>NUCLEOTIDE SEQUENCE</scope>
    <source>
        <strain evidence="3">R40</strain>
    </source>
</reference>
<keyword evidence="1" id="KW-0472">Membrane</keyword>
<keyword evidence="4" id="KW-1185">Reference proteome</keyword>
<dbReference type="InterPro" id="IPR004864">
    <property type="entry name" value="LEA_2"/>
</dbReference>
<keyword evidence="1" id="KW-0812">Transmembrane</keyword>
<accession>A0A8T0H5N7</accession>
<name>A0A8T0H5N7_CERPU</name>
<evidence type="ECO:0000313" key="3">
    <source>
        <dbReference type="EMBL" id="KAG0566007.1"/>
    </source>
</evidence>
<dbReference type="InterPro" id="IPR055301">
    <property type="entry name" value="Lea14-like_2"/>
</dbReference>
<dbReference type="SUPFAM" id="SSF117070">
    <property type="entry name" value="LEA14-like"/>
    <property type="match status" value="1"/>
</dbReference>
<gene>
    <name evidence="3" type="ORF">KC19_7G031000</name>
</gene>
<protein>
    <recommendedName>
        <fullName evidence="2">Late embryogenesis abundant protein LEA-2 subgroup domain-containing protein</fullName>
    </recommendedName>
</protein>
<sequence>MYPGVFTRPGEPSLTMSEYEEKRRKKRMWLTIALLIVVVIIIVVILALTIFKAREPKLGINSIDIETFSIGVDSLNMSLLLDITVYNPNRADFTYSESVARMFYYGDAVGQAFIPAGTIKSKADEFLSVLLFVEAARVLVNEHLPGNIVSGILPVVATTTLNGIVRVFGVFKHHAVTTSDCDITVFVANATLQSFNCKHAVKL</sequence>
<dbReference type="Gene3D" id="2.60.40.1820">
    <property type="match status" value="1"/>
</dbReference>
<dbReference type="AlphaFoldDB" id="A0A8T0H5N7"/>
<feature type="transmembrane region" description="Helical" evidence="1">
    <location>
        <begin position="29"/>
        <end position="51"/>
    </location>
</feature>
<dbReference type="PANTHER" id="PTHR31852">
    <property type="entry name" value="LATE EMBRYOGENESIS ABUNDANT (LEA) HYDROXYPROLINE-RICH GLYCOPROTEIN FAMILY"/>
    <property type="match status" value="1"/>
</dbReference>
<dbReference type="EMBL" id="CM026428">
    <property type="protein sequence ID" value="KAG0566007.1"/>
    <property type="molecule type" value="Genomic_DNA"/>
</dbReference>
<evidence type="ECO:0000313" key="4">
    <source>
        <dbReference type="Proteomes" id="UP000822688"/>
    </source>
</evidence>
<evidence type="ECO:0000259" key="2">
    <source>
        <dbReference type="Pfam" id="PF03168"/>
    </source>
</evidence>
<evidence type="ECO:0000256" key="1">
    <source>
        <dbReference type="SAM" id="Phobius"/>
    </source>
</evidence>
<keyword evidence="1" id="KW-1133">Transmembrane helix</keyword>
<feature type="domain" description="Late embryogenesis abundant protein LEA-2 subgroup" evidence="2">
    <location>
        <begin position="83"/>
        <end position="176"/>
    </location>
</feature>
<dbReference type="Proteomes" id="UP000822688">
    <property type="component" value="Chromosome 7"/>
</dbReference>
<comment type="caution">
    <text evidence="3">The sequence shown here is derived from an EMBL/GenBank/DDBJ whole genome shotgun (WGS) entry which is preliminary data.</text>
</comment>
<dbReference type="Pfam" id="PF03168">
    <property type="entry name" value="LEA_2"/>
    <property type="match status" value="1"/>
</dbReference>